<dbReference type="OrthoDB" id="2955631at2"/>
<feature type="transmembrane region" description="Helical" evidence="1">
    <location>
        <begin position="61"/>
        <end position="83"/>
    </location>
</feature>
<feature type="transmembrane region" description="Helical" evidence="1">
    <location>
        <begin position="20"/>
        <end position="41"/>
    </location>
</feature>
<proteinExistence type="predicted"/>
<keyword evidence="1" id="KW-1133">Transmembrane helix</keyword>
<evidence type="ECO:0000313" key="2">
    <source>
        <dbReference type="EMBL" id="TWI49242.1"/>
    </source>
</evidence>
<feature type="transmembrane region" description="Helical" evidence="1">
    <location>
        <begin position="133"/>
        <end position="151"/>
    </location>
</feature>
<dbReference type="InterPro" id="IPR018723">
    <property type="entry name" value="DUF2254_membrane"/>
</dbReference>
<dbReference type="Proteomes" id="UP000316905">
    <property type="component" value="Unassembled WGS sequence"/>
</dbReference>
<dbReference type="RefSeq" id="WP_145145180.1">
    <property type="nucleotide sequence ID" value="NZ_VLKY01000018.1"/>
</dbReference>
<comment type="caution">
    <text evidence="2">The sequence shown here is derived from an EMBL/GenBank/DDBJ whole genome shotgun (WGS) entry which is preliminary data.</text>
</comment>
<protein>
    <submittedName>
        <fullName evidence="2">Putative membrane protein</fullName>
    </submittedName>
</protein>
<reference evidence="2 3" key="1">
    <citation type="journal article" date="2015" name="Stand. Genomic Sci.">
        <title>Genomic Encyclopedia of Bacterial and Archaeal Type Strains, Phase III: the genomes of soil and plant-associated and newly described type strains.</title>
        <authorList>
            <person name="Whitman W.B."/>
            <person name="Woyke T."/>
            <person name="Klenk H.P."/>
            <person name="Zhou Y."/>
            <person name="Lilburn T.G."/>
            <person name="Beck B.J."/>
            <person name="De Vos P."/>
            <person name="Vandamme P."/>
            <person name="Eisen J.A."/>
            <person name="Garrity G."/>
            <person name="Hugenholtz P."/>
            <person name="Kyrpides N.C."/>
        </authorList>
    </citation>
    <scope>NUCLEOTIDE SEQUENCE [LARGE SCALE GENOMIC DNA]</scope>
    <source>
        <strain evidence="2 3">CGMCC 1.6858</strain>
    </source>
</reference>
<sequence length="429" mass="46592">MVARWKWFIVRMSKRPWFRASLFSLLGIGTALLALVLTPYIPDELPTKIGADAVDNILGIIASSMLAVTTFSLSITVSAYGSATSNVTPRATSLLVEDPTTQNALSTFIGSFIFSLVGIVSLSTGLYGAKGRVILFAVTLLVIVLIIYALLRWIDRLSGLGRVDETTAQVERAATKALCHRLQNPHLGGSPLPDDTGYQAVCQPVYPVKIGYIQHIDMPALAKLTAAETSRLYVMSLPGSFVDPSQPIAWVMAIEEECLDQLRAAFVIGDKRTYEHDPRFGLSVLAEIASRALSPGINDQGTAIDVIGRGVRVLSHLAHQAPESPVESTLSRIFVKQLKVDDVFDDLFTAIARDGASMIEVNIRLQKALACLSRLGDATVQAAAARHAGWALKRAEGALTLDEDKQRLRHIVAELWSHPSPDRYSLAHS</sequence>
<dbReference type="Pfam" id="PF10011">
    <property type="entry name" value="DUF2254"/>
    <property type="match status" value="1"/>
</dbReference>
<accession>A0A562PXR0</accession>
<name>A0A562PXR0_9PSED</name>
<keyword evidence="1" id="KW-0812">Transmembrane</keyword>
<evidence type="ECO:0000256" key="1">
    <source>
        <dbReference type="SAM" id="Phobius"/>
    </source>
</evidence>
<keyword evidence="3" id="KW-1185">Reference proteome</keyword>
<feature type="transmembrane region" description="Helical" evidence="1">
    <location>
        <begin position="104"/>
        <end position="127"/>
    </location>
</feature>
<gene>
    <name evidence="2" type="ORF">IQ22_04044</name>
</gene>
<organism evidence="2 3">
    <name type="scientific">Pseudomonas duriflava</name>
    <dbReference type="NCBI Taxonomy" id="459528"/>
    <lineage>
        <taxon>Bacteria</taxon>
        <taxon>Pseudomonadati</taxon>
        <taxon>Pseudomonadota</taxon>
        <taxon>Gammaproteobacteria</taxon>
        <taxon>Pseudomonadales</taxon>
        <taxon>Pseudomonadaceae</taxon>
        <taxon>Pseudomonas</taxon>
    </lineage>
</organism>
<evidence type="ECO:0000313" key="3">
    <source>
        <dbReference type="Proteomes" id="UP000316905"/>
    </source>
</evidence>
<dbReference type="AlphaFoldDB" id="A0A562PXR0"/>
<dbReference type="EMBL" id="VLKY01000018">
    <property type="protein sequence ID" value="TWI49242.1"/>
    <property type="molecule type" value="Genomic_DNA"/>
</dbReference>
<keyword evidence="1" id="KW-0472">Membrane</keyword>